<dbReference type="Pfam" id="PF02630">
    <property type="entry name" value="SCO1-SenC"/>
    <property type="match status" value="1"/>
</dbReference>
<evidence type="ECO:0000256" key="1">
    <source>
        <dbReference type="ARBA" id="ARBA00010996"/>
    </source>
</evidence>
<comment type="similarity">
    <text evidence="1">Belongs to the SCO1/2 family.</text>
</comment>
<reference evidence="3" key="1">
    <citation type="submission" date="2020-05" db="EMBL/GenBank/DDBJ databases">
        <authorList>
            <person name="Chiriac C."/>
            <person name="Salcher M."/>
            <person name="Ghai R."/>
            <person name="Kavagutti S V."/>
        </authorList>
    </citation>
    <scope>NUCLEOTIDE SEQUENCE</scope>
</reference>
<dbReference type="PANTHER" id="PTHR12151:SF25">
    <property type="entry name" value="LINALOOL DEHYDRATASE_ISOMERASE DOMAIN-CONTAINING PROTEIN"/>
    <property type="match status" value="1"/>
</dbReference>
<sequence length="242" mass="26206">MTSVEKVAKRERSGRWKRQSVGMRRQLLVACVLSVALVLTMSACSSGSASSSTSTEPIAPRGYKPTPVRKTDTVSLPDYATDPNGVPFPFKASPGNLLVVYFGYLTCPDICPLTMADIAAGLEEVGPAVSDQVEVAFATVDIERDTGPRIVDYLTHFFPNAEIRALRANDPFQLYGVTSQFGAQWQVDPHEPGATTYAVAHSGLTFVVDDKGQLVWEWPFGTTGPEVAATLNQLMDTVYPKS</sequence>
<accession>A0A6J6GSN7</accession>
<gene>
    <name evidence="3" type="ORF">UFOPK1827_00494</name>
</gene>
<organism evidence="3">
    <name type="scientific">freshwater metagenome</name>
    <dbReference type="NCBI Taxonomy" id="449393"/>
    <lineage>
        <taxon>unclassified sequences</taxon>
        <taxon>metagenomes</taxon>
        <taxon>ecological metagenomes</taxon>
    </lineage>
</organism>
<dbReference type="Gene3D" id="3.40.30.10">
    <property type="entry name" value="Glutaredoxin"/>
    <property type="match status" value="1"/>
</dbReference>
<dbReference type="CDD" id="cd02968">
    <property type="entry name" value="SCO"/>
    <property type="match status" value="1"/>
</dbReference>
<dbReference type="InterPro" id="IPR036249">
    <property type="entry name" value="Thioredoxin-like_sf"/>
</dbReference>
<dbReference type="PANTHER" id="PTHR12151">
    <property type="entry name" value="ELECTRON TRANSPORT PROTIN SCO1/SENC FAMILY MEMBER"/>
    <property type="match status" value="1"/>
</dbReference>
<dbReference type="SUPFAM" id="SSF52833">
    <property type="entry name" value="Thioredoxin-like"/>
    <property type="match status" value="1"/>
</dbReference>
<proteinExistence type="inferred from homology"/>
<dbReference type="AlphaFoldDB" id="A0A6J6GSN7"/>
<name>A0A6J6GSN7_9ZZZZ</name>
<evidence type="ECO:0000313" key="3">
    <source>
        <dbReference type="EMBL" id="CAB4599708.1"/>
    </source>
</evidence>
<dbReference type="EMBL" id="CAEZUO010000014">
    <property type="protein sequence ID" value="CAB4599708.1"/>
    <property type="molecule type" value="Genomic_DNA"/>
</dbReference>
<protein>
    <submittedName>
        <fullName evidence="3">Unannotated protein</fullName>
    </submittedName>
</protein>
<feature type="region of interest" description="Disordered" evidence="2">
    <location>
        <begin position="45"/>
        <end position="71"/>
    </location>
</feature>
<dbReference type="InterPro" id="IPR003782">
    <property type="entry name" value="SCO1/SenC"/>
</dbReference>
<evidence type="ECO:0000256" key="2">
    <source>
        <dbReference type="SAM" id="MobiDB-lite"/>
    </source>
</evidence>
<feature type="compositionally biased region" description="Low complexity" evidence="2">
    <location>
        <begin position="45"/>
        <end position="55"/>
    </location>
</feature>